<comment type="caution">
    <text evidence="2">The sequence shown here is derived from an EMBL/GenBank/DDBJ whole genome shotgun (WGS) entry which is preliminary data.</text>
</comment>
<keyword evidence="3" id="KW-1185">Reference proteome</keyword>
<dbReference type="RefSeq" id="WP_378136240.1">
    <property type="nucleotide sequence ID" value="NZ_JBHSMI010000029.1"/>
</dbReference>
<reference evidence="3" key="1">
    <citation type="journal article" date="2019" name="Int. J. Syst. Evol. Microbiol.">
        <title>The Global Catalogue of Microorganisms (GCM) 10K type strain sequencing project: providing services to taxonomists for standard genome sequencing and annotation.</title>
        <authorList>
            <consortium name="The Broad Institute Genomics Platform"/>
            <consortium name="The Broad Institute Genome Sequencing Center for Infectious Disease"/>
            <person name="Wu L."/>
            <person name="Ma J."/>
        </authorList>
    </citation>
    <scope>NUCLEOTIDE SEQUENCE [LARGE SCALE GENOMIC DNA]</scope>
    <source>
        <strain evidence="3">CGMCC 1.18575</strain>
    </source>
</reference>
<evidence type="ECO:0000313" key="3">
    <source>
        <dbReference type="Proteomes" id="UP001596113"/>
    </source>
</evidence>
<feature type="domain" description="Penicillin-binding protein transpeptidase" evidence="1">
    <location>
        <begin position="274"/>
        <end position="591"/>
    </location>
</feature>
<accession>A0ABW0HXA1</accession>
<dbReference type="InterPro" id="IPR050515">
    <property type="entry name" value="Beta-lactam/transpept"/>
</dbReference>
<proteinExistence type="predicted"/>
<organism evidence="2 3">
    <name type="scientific">Cohnella soli</name>
    <dbReference type="NCBI Taxonomy" id="425005"/>
    <lineage>
        <taxon>Bacteria</taxon>
        <taxon>Bacillati</taxon>
        <taxon>Bacillota</taxon>
        <taxon>Bacilli</taxon>
        <taxon>Bacillales</taxon>
        <taxon>Paenibacillaceae</taxon>
        <taxon>Cohnella</taxon>
    </lineage>
</organism>
<sequence length="603" mass="64282">MNRAWGMRGFKVLLALAIAFGVEGARLAWLQFGFGGSRTASGTLRQGATAQRSDELALDSGRGSFVDRNGKPLAGIPIRGLAAFPDNGMPRGTQDTIGRVAAAIGADASAFGAWLDGIRVPEVWQAKSDGRYLDLSDRQISAINHAGLLGVSVVPYVDRFAGDLFPLHAIGFVSQHPERVRTLYEDRIAHRQMSESSKVGGSGLEKSLDRLIQGIGPTRAAQVTSGSRLPLGGLGLRLLVSDNPHFPLRVTTTIDKDVQQIAQDVLVKHGVRKGAAVVLDAENADILGIVSLPTLNPYRLGAEGTDERNHALTAAPPGSVFKTVTLAAALESGVASWDEKFHCNGHYGKYGLKCWKEGGHGDITLREAYAQSCNIVFAGLAEKLDPAWLQITADRLGLGRLIGWQTDSFVDGKPLRLLGEEEAGTIFADKKNAYDGGMKTGTGIGQRNVRVTPLQAANMAVTILHGGKVFSPRIVKEIRYADGNLLATLPTHTAKSQYGAVSANTTATLREGMRAVVTEGTAESALSGAPWPLAGKSGTAELAGKSEGRNDQWFVGYGPLNGKPRYAVAVLIEDQPAGVRNRGATLFGEIMDGLRQLERNRRL</sequence>
<dbReference type="Gene3D" id="3.90.1310.10">
    <property type="entry name" value="Penicillin-binding protein 2a (Domain 2)"/>
    <property type="match status" value="1"/>
</dbReference>
<dbReference type="PANTHER" id="PTHR30627:SF24">
    <property type="entry name" value="PENICILLIN-BINDING PROTEIN 4B"/>
    <property type="match status" value="1"/>
</dbReference>
<dbReference type="PANTHER" id="PTHR30627">
    <property type="entry name" value="PEPTIDOGLYCAN D,D-TRANSPEPTIDASE"/>
    <property type="match status" value="1"/>
</dbReference>
<dbReference type="Proteomes" id="UP001596113">
    <property type="component" value="Unassembled WGS sequence"/>
</dbReference>
<dbReference type="EMBL" id="JBHSMI010000029">
    <property type="protein sequence ID" value="MFC5405199.1"/>
    <property type="molecule type" value="Genomic_DNA"/>
</dbReference>
<evidence type="ECO:0000313" key="2">
    <source>
        <dbReference type="EMBL" id="MFC5405199.1"/>
    </source>
</evidence>
<dbReference type="Gene3D" id="3.40.710.10">
    <property type="entry name" value="DD-peptidase/beta-lactamase superfamily"/>
    <property type="match status" value="1"/>
</dbReference>
<dbReference type="InterPro" id="IPR012338">
    <property type="entry name" value="Beta-lactam/transpept-like"/>
</dbReference>
<dbReference type="SUPFAM" id="SSF56519">
    <property type="entry name" value="Penicillin binding protein dimerisation domain"/>
    <property type="match status" value="1"/>
</dbReference>
<dbReference type="InterPro" id="IPR036138">
    <property type="entry name" value="PBP_dimer_sf"/>
</dbReference>
<evidence type="ECO:0000259" key="1">
    <source>
        <dbReference type="Pfam" id="PF00905"/>
    </source>
</evidence>
<gene>
    <name evidence="2" type="ORF">ACFPOF_20865</name>
</gene>
<dbReference type="InterPro" id="IPR001460">
    <property type="entry name" value="PCN-bd_Tpept"/>
</dbReference>
<dbReference type="Pfam" id="PF00905">
    <property type="entry name" value="Transpeptidase"/>
    <property type="match status" value="1"/>
</dbReference>
<protein>
    <submittedName>
        <fullName evidence="2">Peptidoglycan D,D-transpeptidase FtsI family protein</fullName>
    </submittedName>
</protein>
<name>A0ABW0HXA1_9BACL</name>
<dbReference type="SUPFAM" id="SSF56601">
    <property type="entry name" value="beta-lactamase/transpeptidase-like"/>
    <property type="match status" value="1"/>
</dbReference>